<feature type="transmembrane region" description="Helical" evidence="6">
    <location>
        <begin position="150"/>
        <end position="171"/>
    </location>
</feature>
<feature type="transmembrane region" description="Helical" evidence="6">
    <location>
        <begin position="18"/>
        <end position="40"/>
    </location>
</feature>
<feature type="transmembrane region" description="Helical" evidence="6">
    <location>
        <begin position="491"/>
        <end position="508"/>
    </location>
</feature>
<evidence type="ECO:0000256" key="6">
    <source>
        <dbReference type="SAM" id="Phobius"/>
    </source>
</evidence>
<dbReference type="Pfam" id="PF23262">
    <property type="entry name" value="NFD4_C"/>
    <property type="match status" value="1"/>
</dbReference>
<comment type="subcellular location">
    <subcellularLocation>
        <location evidence="1">Membrane</location>
        <topology evidence="1">Multi-pass membrane protein</topology>
    </subcellularLocation>
</comment>
<feature type="transmembrane region" description="Helical" evidence="6">
    <location>
        <begin position="458"/>
        <end position="479"/>
    </location>
</feature>
<reference evidence="9" key="1">
    <citation type="submission" date="2015-03" db="EMBL/GenBank/DDBJ databases">
        <title>A transcriptome of Araucaria cunninghamii, an australian fine timber species.</title>
        <authorList>
            <person name="Jing Yi C.J.Y."/>
            <person name="Yin San L.Y.S."/>
            <person name="Abdul Karim S.S."/>
            <person name="Wan Azmi N.N."/>
            <person name="Hercus R.R."/>
            <person name="Croft L.L."/>
        </authorList>
    </citation>
    <scope>NUCLEOTIDE SEQUENCE</scope>
    <source>
        <strain evidence="9">MI0301</strain>
        <tissue evidence="9">Leaf</tissue>
    </source>
</reference>
<feature type="transmembrane region" description="Helical" evidence="6">
    <location>
        <begin position="177"/>
        <end position="200"/>
    </location>
</feature>
<feature type="coiled-coil region" evidence="5">
    <location>
        <begin position="261"/>
        <end position="306"/>
    </location>
</feature>
<name>A0A0D6QV67_ARACU</name>
<organism evidence="9">
    <name type="scientific">Araucaria cunninghamii</name>
    <name type="common">Hoop pine</name>
    <name type="synonym">Moreton Bay pine</name>
    <dbReference type="NCBI Taxonomy" id="56994"/>
    <lineage>
        <taxon>Eukaryota</taxon>
        <taxon>Viridiplantae</taxon>
        <taxon>Streptophyta</taxon>
        <taxon>Embryophyta</taxon>
        <taxon>Tracheophyta</taxon>
        <taxon>Spermatophyta</taxon>
        <taxon>Pinopsida</taxon>
        <taxon>Pinidae</taxon>
        <taxon>Conifers II</taxon>
        <taxon>Araucariales</taxon>
        <taxon>Araucariaceae</taxon>
        <taxon>Araucaria</taxon>
    </lineage>
</organism>
<feature type="transmembrane region" description="Helical" evidence="6">
    <location>
        <begin position="212"/>
        <end position="231"/>
    </location>
</feature>
<dbReference type="PANTHER" id="PTHR21576">
    <property type="entry name" value="UNCHARACTERIZED NODULIN-LIKE PROTEIN"/>
    <property type="match status" value="1"/>
</dbReference>
<evidence type="ECO:0000256" key="4">
    <source>
        <dbReference type="ARBA" id="ARBA00023136"/>
    </source>
</evidence>
<dbReference type="PANTHER" id="PTHR21576:SF84">
    <property type="entry name" value="FAMILY PROTEIN, PUTATIVE, EXPRESSED-RELATED"/>
    <property type="match status" value="1"/>
</dbReference>
<dbReference type="InterPro" id="IPR036259">
    <property type="entry name" value="MFS_trans_sf"/>
</dbReference>
<dbReference type="CDD" id="cd17354">
    <property type="entry name" value="MFS_Mch1p_like"/>
    <property type="match status" value="1"/>
</dbReference>
<feature type="domain" description="Nodulin-like" evidence="7">
    <location>
        <begin position="17"/>
        <end position="263"/>
    </location>
</feature>
<evidence type="ECO:0000313" key="9">
    <source>
        <dbReference type="EMBL" id="JAG93600.1"/>
    </source>
</evidence>
<dbReference type="SUPFAM" id="SSF103473">
    <property type="entry name" value="MFS general substrate transporter"/>
    <property type="match status" value="1"/>
</dbReference>
<dbReference type="AlphaFoldDB" id="A0A0D6QV67"/>
<keyword evidence="4 6" id="KW-0472">Membrane</keyword>
<feature type="domain" description="NFD4 C-terminal" evidence="8">
    <location>
        <begin position="361"/>
        <end position="525"/>
    </location>
</feature>
<evidence type="ECO:0000256" key="1">
    <source>
        <dbReference type="ARBA" id="ARBA00004141"/>
    </source>
</evidence>
<feature type="transmembrane region" description="Helical" evidence="6">
    <location>
        <begin position="401"/>
        <end position="424"/>
    </location>
</feature>
<dbReference type="GO" id="GO:0016020">
    <property type="term" value="C:membrane"/>
    <property type="evidence" value="ECO:0007669"/>
    <property type="project" value="UniProtKB-SubCell"/>
</dbReference>
<evidence type="ECO:0000256" key="5">
    <source>
        <dbReference type="SAM" id="Coils"/>
    </source>
</evidence>
<dbReference type="InterPro" id="IPR056555">
    <property type="entry name" value="NFD4_C"/>
</dbReference>
<dbReference type="Gene3D" id="1.20.1250.20">
    <property type="entry name" value="MFS general substrate transporter like domains"/>
    <property type="match status" value="1"/>
</dbReference>
<keyword evidence="5" id="KW-0175">Coiled coil</keyword>
<evidence type="ECO:0000256" key="2">
    <source>
        <dbReference type="ARBA" id="ARBA00022692"/>
    </source>
</evidence>
<feature type="transmembrane region" description="Helical" evidence="6">
    <location>
        <begin position="433"/>
        <end position="452"/>
    </location>
</feature>
<evidence type="ECO:0000259" key="8">
    <source>
        <dbReference type="Pfam" id="PF23262"/>
    </source>
</evidence>
<sequence>MDLKQVIVVGQNVAKGRWLVVFVSFLIMSFAGGTYIFGIYSEEIKQVLGYDQETLTTLGFFKDLGANVGILSGLINEVAPAWVVLGIGALMNITGYLMIWLSVTKRVSKPKPWQMYLYICIGANSQTFANTGSLVTCVKNFPQSRGSVLGILKGFVGLSGAIFTQIYHAIYGNNPSAMILLLGWLPTAVSLIFMLTVRPVKGTSQKNELKSFYRFLYIALAMAGFLIVVIVVENHQQHRFPKWGYQIATAIVLLFLLSNLVVAVKAEMDQRNEQLQRQQQQSPEIKIILNKNVAKMDQTNEQLQQQSPEGGIVLNENAAKKVGMEKMEDAKAESWRSRFVAFFKAPNRGEDYTIPQALVSLDMIVLFVATICGVGSTLTAIDNMGQIGRALGYTPVNISTFVSLISIWNFLGRVVAGFLSEFLLQRYRFPRPLMLPIILLLACIGHVFIAFALPGSLYVASILIGLCFGAQWPVLFAVISELFGLKYYATLYNFGGAASPLGSYLLSVKTAGMLYDREARKQHGLSLMGVQTPAPAPAENKLTCIGHECFRLSFIIMTLVTLFGALVSSILVVRTRKFYRSDIYAKFREGGRSAETVKEEQQQ</sequence>
<dbReference type="EMBL" id="GCKF01046217">
    <property type="protein sequence ID" value="JAG93600.1"/>
    <property type="molecule type" value="Transcribed_RNA"/>
</dbReference>
<keyword evidence="3 6" id="KW-1133">Transmembrane helix</keyword>
<dbReference type="Pfam" id="PF06813">
    <property type="entry name" value="Nodulin-like"/>
    <property type="match status" value="1"/>
</dbReference>
<accession>A0A0D6QV67</accession>
<feature type="transmembrane region" description="Helical" evidence="6">
    <location>
        <begin position="81"/>
        <end position="103"/>
    </location>
</feature>
<proteinExistence type="predicted"/>
<protein>
    <submittedName>
        <fullName evidence="9">Uncharacterized protein</fullName>
    </submittedName>
</protein>
<feature type="transmembrane region" description="Helical" evidence="6">
    <location>
        <begin position="243"/>
        <end position="264"/>
    </location>
</feature>
<dbReference type="InterPro" id="IPR010658">
    <property type="entry name" value="Nodulin-like"/>
</dbReference>
<evidence type="ECO:0000259" key="7">
    <source>
        <dbReference type="Pfam" id="PF06813"/>
    </source>
</evidence>
<feature type="transmembrane region" description="Helical" evidence="6">
    <location>
        <begin position="552"/>
        <end position="573"/>
    </location>
</feature>
<evidence type="ECO:0000256" key="3">
    <source>
        <dbReference type="ARBA" id="ARBA00022989"/>
    </source>
</evidence>
<keyword evidence="2 6" id="KW-0812">Transmembrane</keyword>
<feature type="transmembrane region" description="Helical" evidence="6">
    <location>
        <begin position="357"/>
        <end position="381"/>
    </location>
</feature>